<dbReference type="InterPro" id="IPR021147">
    <property type="entry name" value="DUF697"/>
</dbReference>
<gene>
    <name evidence="6" type="ORF">ACFOD4_19320</name>
</gene>
<dbReference type="Pfam" id="PF05128">
    <property type="entry name" value="DUF697"/>
    <property type="match status" value="1"/>
</dbReference>
<reference evidence="7" key="1">
    <citation type="journal article" date="2019" name="Int. J. Syst. Evol. Microbiol.">
        <title>The Global Catalogue of Microorganisms (GCM) 10K type strain sequencing project: providing services to taxonomists for standard genome sequencing and annotation.</title>
        <authorList>
            <consortium name="The Broad Institute Genomics Platform"/>
            <consortium name="The Broad Institute Genome Sequencing Center for Infectious Disease"/>
            <person name="Wu L."/>
            <person name="Ma J."/>
        </authorList>
    </citation>
    <scope>NUCLEOTIDE SEQUENCE [LARGE SCALE GENOMIC DNA]</scope>
    <source>
        <strain evidence="7">KCTC 52094</strain>
    </source>
</reference>
<protein>
    <submittedName>
        <fullName evidence="6">DUF697 domain-containing protein</fullName>
    </submittedName>
</protein>
<name>A0ABV7G6R4_9PROT</name>
<evidence type="ECO:0000256" key="1">
    <source>
        <dbReference type="ARBA" id="ARBA00004141"/>
    </source>
</evidence>
<keyword evidence="3 5" id="KW-1133">Transmembrane helix</keyword>
<evidence type="ECO:0000256" key="2">
    <source>
        <dbReference type="ARBA" id="ARBA00022692"/>
    </source>
</evidence>
<feature type="transmembrane region" description="Helical" evidence="5">
    <location>
        <begin position="96"/>
        <end position="118"/>
    </location>
</feature>
<dbReference type="RefSeq" id="WP_379599086.1">
    <property type="nucleotide sequence ID" value="NZ_JBHRTN010000020.1"/>
</dbReference>
<dbReference type="EMBL" id="JBHRTN010000020">
    <property type="protein sequence ID" value="MFC3127224.1"/>
    <property type="molecule type" value="Genomic_DNA"/>
</dbReference>
<evidence type="ECO:0000256" key="3">
    <source>
        <dbReference type="ARBA" id="ARBA00022989"/>
    </source>
</evidence>
<keyword evidence="4 5" id="KW-0472">Membrane</keyword>
<evidence type="ECO:0000256" key="4">
    <source>
        <dbReference type="ARBA" id="ARBA00023136"/>
    </source>
</evidence>
<comment type="subcellular location">
    <subcellularLocation>
        <location evidence="1">Membrane</location>
        <topology evidence="1">Multi-pass membrane protein</topology>
    </subcellularLocation>
</comment>
<organism evidence="6 7">
    <name type="scientific">Teichococcus globiformis</name>
    <dbReference type="NCBI Taxonomy" id="2307229"/>
    <lineage>
        <taxon>Bacteria</taxon>
        <taxon>Pseudomonadati</taxon>
        <taxon>Pseudomonadota</taxon>
        <taxon>Alphaproteobacteria</taxon>
        <taxon>Acetobacterales</taxon>
        <taxon>Roseomonadaceae</taxon>
        <taxon>Roseomonas</taxon>
    </lineage>
</organism>
<dbReference type="Proteomes" id="UP001595593">
    <property type="component" value="Unassembled WGS sequence"/>
</dbReference>
<keyword evidence="2 5" id="KW-0812">Transmembrane</keyword>
<accession>A0ABV7G6R4</accession>
<proteinExistence type="predicted"/>
<keyword evidence="7" id="KW-1185">Reference proteome</keyword>
<evidence type="ECO:0000313" key="6">
    <source>
        <dbReference type="EMBL" id="MFC3127224.1"/>
    </source>
</evidence>
<feature type="transmembrane region" description="Helical" evidence="5">
    <location>
        <begin position="67"/>
        <end position="90"/>
    </location>
</feature>
<evidence type="ECO:0000313" key="7">
    <source>
        <dbReference type="Proteomes" id="UP001595593"/>
    </source>
</evidence>
<sequence>MTPRGPGFLGNGVEAPETASHPSLAAALPGGPRLLEADGVLPEGRIDTGWNPEGFAAPRRRGHAPTLLAAGLAVLLLGWLVLAGLGFVQARFRDGAALGWLTVGVLGGGLWLVLAGLWGEWRAWRRLRQVDALRRLLARPDAALEQVQDGCRAWLGEIGAALPDGPAAIRAVECSTSLPQLRAVLRRQVAEPLRQATRAAGRRAALQGGVLVAISPSPALDGVLAGLRGLSLMRQVAALHGLRPNLAVTLALLRRVVGTAAGTAGIDLLAQVAVERLLTDTPGLRQLAAILPGASATALRLCRLADVTAAACCPLEPEAG</sequence>
<comment type="caution">
    <text evidence="6">The sequence shown here is derived from an EMBL/GenBank/DDBJ whole genome shotgun (WGS) entry which is preliminary data.</text>
</comment>
<evidence type="ECO:0000256" key="5">
    <source>
        <dbReference type="SAM" id="Phobius"/>
    </source>
</evidence>